<gene>
    <name evidence="2" type="ORF">LY79DRAFT_564348</name>
</gene>
<evidence type="ECO:0000313" key="3">
    <source>
        <dbReference type="Proteomes" id="UP001230504"/>
    </source>
</evidence>
<accession>A0AAD8PSE2</accession>
<dbReference type="Proteomes" id="UP001230504">
    <property type="component" value="Unassembled WGS sequence"/>
</dbReference>
<proteinExistence type="predicted"/>
<feature type="region of interest" description="Disordered" evidence="1">
    <location>
        <begin position="1"/>
        <end position="48"/>
    </location>
</feature>
<protein>
    <submittedName>
        <fullName evidence="2">Uncharacterized protein</fullName>
    </submittedName>
</protein>
<dbReference type="GeneID" id="85442884"/>
<organism evidence="2 3">
    <name type="scientific">Colletotrichum navitas</name>
    <dbReference type="NCBI Taxonomy" id="681940"/>
    <lineage>
        <taxon>Eukaryota</taxon>
        <taxon>Fungi</taxon>
        <taxon>Dikarya</taxon>
        <taxon>Ascomycota</taxon>
        <taxon>Pezizomycotina</taxon>
        <taxon>Sordariomycetes</taxon>
        <taxon>Hypocreomycetidae</taxon>
        <taxon>Glomerellales</taxon>
        <taxon>Glomerellaceae</taxon>
        <taxon>Colletotrichum</taxon>
        <taxon>Colletotrichum graminicola species complex</taxon>
    </lineage>
</organism>
<comment type="caution">
    <text evidence="2">The sequence shown here is derived from an EMBL/GenBank/DDBJ whole genome shotgun (WGS) entry which is preliminary data.</text>
</comment>
<dbReference type="RefSeq" id="XP_060410507.1">
    <property type="nucleotide sequence ID" value="XM_060558644.1"/>
</dbReference>
<sequence>MSALNPTKPNKALLHDDRQAQSVLDAQPSPARPMDPLRPQHDDTHLNLRGGHDGQGACPGRFCFIIPCPLPCNFCVFPCPC</sequence>
<dbReference type="EMBL" id="JAHLJV010000067">
    <property type="protein sequence ID" value="KAK1579372.1"/>
    <property type="molecule type" value="Genomic_DNA"/>
</dbReference>
<name>A0AAD8PSE2_9PEZI</name>
<evidence type="ECO:0000313" key="2">
    <source>
        <dbReference type="EMBL" id="KAK1579372.1"/>
    </source>
</evidence>
<reference evidence="2" key="1">
    <citation type="submission" date="2021-06" db="EMBL/GenBank/DDBJ databases">
        <title>Comparative genomics, transcriptomics and evolutionary studies reveal genomic signatures of adaptation to plant cell wall in hemibiotrophic fungi.</title>
        <authorList>
            <consortium name="DOE Joint Genome Institute"/>
            <person name="Baroncelli R."/>
            <person name="Diaz J.F."/>
            <person name="Benocci T."/>
            <person name="Peng M."/>
            <person name="Battaglia E."/>
            <person name="Haridas S."/>
            <person name="Andreopoulos W."/>
            <person name="Labutti K."/>
            <person name="Pangilinan J."/>
            <person name="Floch G.L."/>
            <person name="Makela M.R."/>
            <person name="Henrissat B."/>
            <person name="Grigoriev I.V."/>
            <person name="Crouch J.A."/>
            <person name="De Vries R.P."/>
            <person name="Sukno S.A."/>
            <person name="Thon M.R."/>
        </authorList>
    </citation>
    <scope>NUCLEOTIDE SEQUENCE</scope>
    <source>
        <strain evidence="2">CBS 125086</strain>
    </source>
</reference>
<dbReference type="AlphaFoldDB" id="A0AAD8PSE2"/>
<evidence type="ECO:0000256" key="1">
    <source>
        <dbReference type="SAM" id="MobiDB-lite"/>
    </source>
</evidence>
<keyword evidence="3" id="KW-1185">Reference proteome</keyword>
<feature type="compositionally biased region" description="Basic and acidic residues" evidence="1">
    <location>
        <begin position="38"/>
        <end position="48"/>
    </location>
</feature>